<dbReference type="AlphaFoldDB" id="A0A8I0MY44"/>
<organism evidence="1 2">
    <name type="scientific">Pseudoalteromonas peptidolytica F12-50-A1</name>
    <dbReference type="NCBI Taxonomy" id="1315280"/>
    <lineage>
        <taxon>Bacteria</taxon>
        <taxon>Pseudomonadati</taxon>
        <taxon>Pseudomonadota</taxon>
        <taxon>Gammaproteobacteria</taxon>
        <taxon>Alteromonadales</taxon>
        <taxon>Pseudoalteromonadaceae</taxon>
        <taxon>Pseudoalteromonas</taxon>
    </lineage>
</organism>
<dbReference type="EMBL" id="AQHF01000026">
    <property type="protein sequence ID" value="MBE0347174.1"/>
    <property type="molecule type" value="Genomic_DNA"/>
</dbReference>
<evidence type="ECO:0000313" key="1">
    <source>
        <dbReference type="EMBL" id="MBE0347174.1"/>
    </source>
</evidence>
<evidence type="ECO:0008006" key="3">
    <source>
        <dbReference type="Google" id="ProtNLM"/>
    </source>
</evidence>
<reference evidence="1 2" key="1">
    <citation type="submission" date="2015-06" db="EMBL/GenBank/DDBJ databases">
        <title>Genome sequence of Pseudoalteromonas peptidolytica.</title>
        <authorList>
            <person name="Xie B.-B."/>
            <person name="Rong J.-C."/>
            <person name="Qin Q.-L."/>
            <person name="Zhang Y.-Z."/>
        </authorList>
    </citation>
    <scope>NUCLEOTIDE SEQUENCE [LARGE SCALE GENOMIC DNA]</scope>
    <source>
        <strain evidence="1 2">F12-50-A1</strain>
    </source>
</reference>
<accession>A0A8I0MY44</accession>
<proteinExistence type="predicted"/>
<dbReference type="PROSITE" id="PS51257">
    <property type="entry name" value="PROKAR_LIPOPROTEIN"/>
    <property type="match status" value="1"/>
</dbReference>
<protein>
    <recommendedName>
        <fullName evidence="3">Transposase</fullName>
    </recommendedName>
</protein>
<dbReference type="Proteomes" id="UP000660708">
    <property type="component" value="Unassembled WGS sequence"/>
</dbReference>
<evidence type="ECO:0000313" key="2">
    <source>
        <dbReference type="Proteomes" id="UP000660708"/>
    </source>
</evidence>
<gene>
    <name evidence="1" type="ORF">PPEP_a6010</name>
</gene>
<keyword evidence="2" id="KW-1185">Reference proteome</keyword>
<sequence>MLKIESLVKQFGIKEKAEMSNWALVALFVSCDMRR</sequence>
<comment type="caution">
    <text evidence="1">The sequence shown here is derived from an EMBL/GenBank/DDBJ whole genome shotgun (WGS) entry which is preliminary data.</text>
</comment>
<name>A0A8I0MY44_9GAMM</name>